<dbReference type="GO" id="GO:0009396">
    <property type="term" value="P:folic acid-containing compound biosynthetic process"/>
    <property type="evidence" value="ECO:0007669"/>
    <property type="project" value="TreeGrafter"/>
</dbReference>
<feature type="binding site" evidence="4">
    <location>
        <begin position="4"/>
        <end position="8"/>
    </location>
    <ligand>
        <name>ATP</name>
        <dbReference type="ChEBI" id="CHEBI:30616"/>
    </ligand>
</feature>
<evidence type="ECO:0000313" key="7">
    <source>
        <dbReference type="Proteomes" id="UP000199214"/>
    </source>
</evidence>
<dbReference type="GO" id="GO:0046872">
    <property type="term" value="F:metal ion binding"/>
    <property type="evidence" value="ECO:0007669"/>
    <property type="project" value="UniProtKB-KW"/>
</dbReference>
<keyword evidence="2 4" id="KW-0547">Nucleotide-binding</keyword>
<dbReference type="PANTHER" id="PTHR23407:SF1">
    <property type="entry name" value="5-FORMYLTETRAHYDROFOLATE CYCLO-LIGASE"/>
    <property type="match status" value="1"/>
</dbReference>
<dbReference type="Gene3D" id="3.40.50.10420">
    <property type="entry name" value="NagB/RpiA/CoA transferase-like"/>
    <property type="match status" value="1"/>
</dbReference>
<dbReference type="EMBL" id="FNZZ01000001">
    <property type="protein sequence ID" value="SEK64345.1"/>
    <property type="molecule type" value="Genomic_DNA"/>
</dbReference>
<dbReference type="PIRSF" id="PIRSF006806">
    <property type="entry name" value="FTHF_cligase"/>
    <property type="match status" value="1"/>
</dbReference>
<dbReference type="OrthoDB" id="9801938at2"/>
<evidence type="ECO:0000256" key="4">
    <source>
        <dbReference type="PIRSR" id="PIRSR006806-1"/>
    </source>
</evidence>
<feature type="binding site" evidence="4">
    <location>
        <begin position="126"/>
        <end position="134"/>
    </location>
    <ligand>
        <name>ATP</name>
        <dbReference type="ChEBI" id="CHEBI:30616"/>
    </ligand>
</feature>
<keyword evidence="5" id="KW-0460">Magnesium</keyword>
<dbReference type="InterPro" id="IPR002698">
    <property type="entry name" value="FTHF_cligase"/>
</dbReference>
<keyword evidence="7" id="KW-1185">Reference proteome</keyword>
<dbReference type="GO" id="GO:0035999">
    <property type="term" value="P:tetrahydrofolate interconversion"/>
    <property type="evidence" value="ECO:0007669"/>
    <property type="project" value="TreeGrafter"/>
</dbReference>
<proteinExistence type="inferred from homology"/>
<dbReference type="GO" id="GO:0030272">
    <property type="term" value="F:5-formyltetrahydrofolate cyclo-ligase activity"/>
    <property type="evidence" value="ECO:0007669"/>
    <property type="project" value="UniProtKB-EC"/>
</dbReference>
<dbReference type="STRING" id="1855283.SAMN05216382_0832"/>
<dbReference type="InterPro" id="IPR037171">
    <property type="entry name" value="NagB/RpiA_transferase-like"/>
</dbReference>
<accession>A0A1H7IU84</accession>
<evidence type="ECO:0000256" key="3">
    <source>
        <dbReference type="ARBA" id="ARBA00022840"/>
    </source>
</evidence>
<dbReference type="EC" id="6.3.3.2" evidence="5"/>
<comment type="similarity">
    <text evidence="1 5">Belongs to the 5-formyltetrahydrofolate cyclo-ligase family.</text>
</comment>
<evidence type="ECO:0000313" key="6">
    <source>
        <dbReference type="EMBL" id="SEK64345.1"/>
    </source>
</evidence>
<feature type="binding site" evidence="4">
    <location>
        <position position="46"/>
    </location>
    <ligand>
        <name>substrate</name>
    </ligand>
</feature>
<dbReference type="Proteomes" id="UP000199214">
    <property type="component" value="Unassembled WGS sequence"/>
</dbReference>
<dbReference type="NCBIfam" id="TIGR02727">
    <property type="entry name" value="MTHFS_bact"/>
    <property type="match status" value="1"/>
</dbReference>
<dbReference type="AlphaFoldDB" id="A0A1H7IU84"/>
<sequence length="180" mass="19599">MTDKKQLRAEMRRAREAFVAAAPRALAVPAALRAMFRADMIVAAYVPIGSEADPAPLVAAARVAGCRVALPHVVDRQTALTFLPWDENAALVDGPFRLRQPAGDACPIAPELVLTPLIAFDRALNRVGQGAGHYDRAFAQYPHAKRIGVAWSVQEVARIDADPWDAPLDAIVTEQEWITR</sequence>
<name>A0A1H7IU84_9SPHN</name>
<dbReference type="PANTHER" id="PTHR23407">
    <property type="entry name" value="ATPASE INHIBITOR/5-FORMYLTETRAHYDROFOLATE CYCLO-LIGASE"/>
    <property type="match status" value="1"/>
</dbReference>
<feature type="binding site" evidence="4">
    <location>
        <position position="51"/>
    </location>
    <ligand>
        <name>substrate</name>
    </ligand>
</feature>
<reference evidence="7" key="1">
    <citation type="submission" date="2016-10" db="EMBL/GenBank/DDBJ databases">
        <authorList>
            <person name="Varghese N."/>
            <person name="Submissions S."/>
        </authorList>
    </citation>
    <scope>NUCLEOTIDE SEQUENCE [LARGE SCALE GENOMIC DNA]</scope>
    <source>
        <strain evidence="7">JS21-1</strain>
    </source>
</reference>
<evidence type="ECO:0000256" key="5">
    <source>
        <dbReference type="RuleBase" id="RU361279"/>
    </source>
</evidence>
<comment type="catalytic activity">
    <reaction evidence="5">
        <text>(6S)-5-formyl-5,6,7,8-tetrahydrofolate + ATP = (6R)-5,10-methenyltetrahydrofolate + ADP + phosphate</text>
        <dbReference type="Rhea" id="RHEA:10488"/>
        <dbReference type="ChEBI" id="CHEBI:30616"/>
        <dbReference type="ChEBI" id="CHEBI:43474"/>
        <dbReference type="ChEBI" id="CHEBI:57455"/>
        <dbReference type="ChEBI" id="CHEBI:57457"/>
        <dbReference type="ChEBI" id="CHEBI:456216"/>
        <dbReference type="EC" id="6.3.3.2"/>
    </reaction>
</comment>
<keyword evidence="5" id="KW-0479">Metal-binding</keyword>
<dbReference type="RefSeq" id="WP_093003477.1">
    <property type="nucleotide sequence ID" value="NZ_FNZZ01000001.1"/>
</dbReference>
<dbReference type="InterPro" id="IPR024185">
    <property type="entry name" value="FTHF_cligase-like_sf"/>
</dbReference>
<protein>
    <recommendedName>
        <fullName evidence="5">5-formyltetrahydrofolate cyclo-ligase</fullName>
        <ecNumber evidence="5">6.3.3.2</ecNumber>
    </recommendedName>
</protein>
<keyword evidence="6" id="KW-0436">Ligase</keyword>
<comment type="cofactor">
    <cofactor evidence="5">
        <name>Mg(2+)</name>
        <dbReference type="ChEBI" id="CHEBI:18420"/>
    </cofactor>
</comment>
<dbReference type="Pfam" id="PF01812">
    <property type="entry name" value="5-FTHF_cyc-lig"/>
    <property type="match status" value="1"/>
</dbReference>
<dbReference type="SUPFAM" id="SSF100950">
    <property type="entry name" value="NagB/RpiA/CoA transferase-like"/>
    <property type="match status" value="1"/>
</dbReference>
<keyword evidence="3 4" id="KW-0067">ATP-binding</keyword>
<evidence type="ECO:0000256" key="2">
    <source>
        <dbReference type="ARBA" id="ARBA00022741"/>
    </source>
</evidence>
<evidence type="ECO:0000256" key="1">
    <source>
        <dbReference type="ARBA" id="ARBA00010638"/>
    </source>
</evidence>
<gene>
    <name evidence="6" type="ORF">SAMN05216382_0832</name>
</gene>
<organism evidence="6 7">
    <name type="scientific">Sphingomonas palmae</name>
    <dbReference type="NCBI Taxonomy" id="1855283"/>
    <lineage>
        <taxon>Bacteria</taxon>
        <taxon>Pseudomonadati</taxon>
        <taxon>Pseudomonadota</taxon>
        <taxon>Alphaproteobacteria</taxon>
        <taxon>Sphingomonadales</taxon>
        <taxon>Sphingomonadaceae</taxon>
        <taxon>Sphingomonas</taxon>
    </lineage>
</organism>
<dbReference type="GO" id="GO:0005524">
    <property type="term" value="F:ATP binding"/>
    <property type="evidence" value="ECO:0007669"/>
    <property type="project" value="UniProtKB-KW"/>
</dbReference>